<dbReference type="Pfam" id="PF17555">
    <property type="entry name" value="TssN"/>
    <property type="match status" value="1"/>
</dbReference>
<feature type="transmembrane region" description="Helical" evidence="2">
    <location>
        <begin position="47"/>
        <end position="65"/>
    </location>
</feature>
<keyword evidence="2" id="KW-0812">Transmembrane</keyword>
<feature type="compositionally biased region" description="Basic and acidic residues" evidence="1">
    <location>
        <begin position="309"/>
        <end position="332"/>
    </location>
</feature>
<reference evidence="3 4" key="1">
    <citation type="submission" date="2014-12" db="EMBL/GenBank/DDBJ databases">
        <title>Genome sequence of Flavobacterium anhuiense RCM74.</title>
        <authorList>
            <person name="Kim J.F."/>
            <person name="Song J.Y."/>
            <person name="Kwak M.-J."/>
            <person name="Lee S.-W."/>
        </authorList>
    </citation>
    <scope>NUCLEOTIDE SEQUENCE [LARGE SCALE GENOMIC DNA]</scope>
    <source>
        <strain evidence="3 4">RCM74</strain>
    </source>
</reference>
<evidence type="ECO:0000313" key="4">
    <source>
        <dbReference type="Proteomes" id="UP000290433"/>
    </source>
</evidence>
<organism evidence="3 4">
    <name type="scientific">Flavobacterium anhuiense</name>
    <dbReference type="NCBI Taxonomy" id="459526"/>
    <lineage>
        <taxon>Bacteria</taxon>
        <taxon>Pseudomonadati</taxon>
        <taxon>Bacteroidota</taxon>
        <taxon>Flavobacteriia</taxon>
        <taxon>Flavobacteriales</taxon>
        <taxon>Flavobacteriaceae</taxon>
        <taxon>Flavobacterium</taxon>
    </lineage>
</organism>
<keyword evidence="2" id="KW-1133">Transmembrane helix</keyword>
<feature type="transmembrane region" description="Helical" evidence="2">
    <location>
        <begin position="107"/>
        <end position="129"/>
    </location>
</feature>
<protein>
    <submittedName>
        <fullName evidence="3">Uncharacterized protein</fullName>
    </submittedName>
</protein>
<dbReference type="EMBL" id="JUIV01000008">
    <property type="protein sequence ID" value="RYJ38506.1"/>
    <property type="molecule type" value="Genomic_DNA"/>
</dbReference>
<dbReference type="OrthoDB" id="1024052at2"/>
<proteinExistence type="predicted"/>
<accession>A0A444VYC9</accession>
<gene>
    <name evidence="3" type="ORF">NU08_2483</name>
</gene>
<evidence type="ECO:0000256" key="2">
    <source>
        <dbReference type="SAM" id="Phobius"/>
    </source>
</evidence>
<dbReference type="Proteomes" id="UP000290433">
    <property type="component" value="Unassembled WGS sequence"/>
</dbReference>
<feature type="transmembrane region" description="Helical" evidence="2">
    <location>
        <begin position="14"/>
        <end position="35"/>
    </location>
</feature>
<name>A0A444VYC9_9FLAO</name>
<keyword evidence="2" id="KW-0472">Membrane</keyword>
<dbReference type="AlphaFoldDB" id="A0A444VYC9"/>
<feature type="transmembrane region" description="Helical" evidence="2">
    <location>
        <begin position="135"/>
        <end position="154"/>
    </location>
</feature>
<feature type="region of interest" description="Disordered" evidence="1">
    <location>
        <begin position="289"/>
        <end position="332"/>
    </location>
</feature>
<feature type="compositionally biased region" description="Basic and acidic residues" evidence="1">
    <location>
        <begin position="289"/>
        <end position="301"/>
    </location>
</feature>
<evidence type="ECO:0000313" key="3">
    <source>
        <dbReference type="EMBL" id="RYJ38506.1"/>
    </source>
</evidence>
<sequence length="332" mass="38712">MIKKYLVNLIDVNIIIYLIVIIALSSILTLLIIDKIKDFAKEYKKKFYAYALILALIYALIAFLGHNKRFTNLSQELLFYQIVSLVFGVFHVWIYRNYFQEFKQKSFVVELLFASVAPLYSSLLFAIIYTALNGINFTFIMCGHFILFVVPTAIDKAFCFMMLIPPKKITTWTPDKFYKTIKSNEMNGILLITLLIKKEHSDEKYISIRAKAPVGVKFGRLFFLAVNGYNQSNPENQIGLMMPNKQNYNWVFYPQSKWYEKTKYIDALYDMESNLIKENSVIVCERKTEKNAPPEIKKIPDAKIYNTDSHNEDSEQKKINELKEPDEEGPIK</sequence>
<feature type="transmembrane region" description="Helical" evidence="2">
    <location>
        <begin position="77"/>
        <end position="95"/>
    </location>
</feature>
<evidence type="ECO:0000256" key="1">
    <source>
        <dbReference type="SAM" id="MobiDB-lite"/>
    </source>
</evidence>
<dbReference type="RefSeq" id="WP_129747315.1">
    <property type="nucleotide sequence ID" value="NZ_JUIV01000008.1"/>
</dbReference>
<comment type="caution">
    <text evidence="3">The sequence shown here is derived from an EMBL/GenBank/DDBJ whole genome shotgun (WGS) entry which is preliminary data.</text>
</comment>
<dbReference type="InterPro" id="IPR035177">
    <property type="entry name" value="TssN"/>
</dbReference>